<dbReference type="Gene3D" id="2.30.29.30">
    <property type="entry name" value="Pleckstrin-homology domain (PH domain)/Phosphotyrosine-binding domain (PTB)"/>
    <property type="match status" value="1"/>
</dbReference>
<protein>
    <recommendedName>
        <fullName evidence="1">Tiam1/2 second PH-like domain-containing protein</fullName>
    </recommendedName>
</protein>
<dbReference type="GO" id="GO:0005085">
    <property type="term" value="F:guanyl-nucleotide exchange factor activity"/>
    <property type="evidence" value="ECO:0007669"/>
    <property type="project" value="InterPro"/>
</dbReference>
<comment type="caution">
    <text evidence="2">The sequence shown here is derived from an EMBL/GenBank/DDBJ whole genome shotgun (WGS) entry which is preliminary data.</text>
</comment>
<dbReference type="Pfam" id="PF23014">
    <property type="entry name" value="PH_Tiam1"/>
    <property type="match status" value="1"/>
</dbReference>
<sequence length="57" mass="6485">MYGTVEWCNVTDSLGKVKKGTELESTVFVFKTGVVFLCRERLKRRKSKGVHMNGFVS</sequence>
<organism evidence="2 3">
    <name type="scientific">Dreissena polymorpha</name>
    <name type="common">Zebra mussel</name>
    <name type="synonym">Mytilus polymorpha</name>
    <dbReference type="NCBI Taxonomy" id="45954"/>
    <lineage>
        <taxon>Eukaryota</taxon>
        <taxon>Metazoa</taxon>
        <taxon>Spiralia</taxon>
        <taxon>Lophotrochozoa</taxon>
        <taxon>Mollusca</taxon>
        <taxon>Bivalvia</taxon>
        <taxon>Autobranchia</taxon>
        <taxon>Heteroconchia</taxon>
        <taxon>Euheterodonta</taxon>
        <taxon>Imparidentia</taxon>
        <taxon>Neoheterodontei</taxon>
        <taxon>Myida</taxon>
        <taxon>Dreissenoidea</taxon>
        <taxon>Dreissenidae</taxon>
        <taxon>Dreissena</taxon>
    </lineage>
</organism>
<dbReference type="PANTHER" id="PTHR46001:SF3">
    <property type="entry name" value="PROTEIN STILL LIFE, ISOFORM SIF TYPE 1"/>
    <property type="match status" value="1"/>
</dbReference>
<name>A0A9D4CZ28_DREPO</name>
<evidence type="ECO:0000313" key="2">
    <source>
        <dbReference type="EMBL" id="KAH3735630.1"/>
    </source>
</evidence>
<keyword evidence="3" id="KW-1185">Reference proteome</keyword>
<evidence type="ECO:0000313" key="3">
    <source>
        <dbReference type="Proteomes" id="UP000828390"/>
    </source>
</evidence>
<feature type="domain" description="Tiam1/2 second PH-like" evidence="1">
    <location>
        <begin position="1"/>
        <end position="48"/>
    </location>
</feature>
<reference evidence="2" key="2">
    <citation type="submission" date="2020-11" db="EMBL/GenBank/DDBJ databases">
        <authorList>
            <person name="McCartney M.A."/>
            <person name="Auch B."/>
            <person name="Kono T."/>
            <person name="Mallez S."/>
            <person name="Becker A."/>
            <person name="Gohl D.M."/>
            <person name="Silverstein K.A.T."/>
            <person name="Koren S."/>
            <person name="Bechman K.B."/>
            <person name="Herman A."/>
            <person name="Abrahante J.E."/>
            <person name="Garbe J."/>
        </authorList>
    </citation>
    <scope>NUCLEOTIDE SEQUENCE</scope>
    <source>
        <strain evidence="2">Duluth1</strain>
        <tissue evidence="2">Whole animal</tissue>
    </source>
</reference>
<dbReference type="AlphaFoldDB" id="A0A9D4CZ28"/>
<accession>A0A9D4CZ28</accession>
<gene>
    <name evidence="2" type="ORF">DPMN_042165</name>
</gene>
<dbReference type="Proteomes" id="UP000828390">
    <property type="component" value="Unassembled WGS sequence"/>
</dbReference>
<proteinExistence type="predicted"/>
<dbReference type="PANTHER" id="PTHR46001">
    <property type="entry name" value="TIAM (MAMMALIAN TUMOR INVASION AND METASTASIS FACTOR) HOMOLOG"/>
    <property type="match status" value="1"/>
</dbReference>
<dbReference type="InterPro" id="IPR055230">
    <property type="entry name" value="PH_Tiam1/2"/>
</dbReference>
<dbReference type="InterPro" id="IPR011993">
    <property type="entry name" value="PH-like_dom_sf"/>
</dbReference>
<dbReference type="EMBL" id="JAIWYP010000011">
    <property type="protein sequence ID" value="KAH3735630.1"/>
    <property type="molecule type" value="Genomic_DNA"/>
</dbReference>
<dbReference type="GO" id="GO:0007264">
    <property type="term" value="P:small GTPase-mediated signal transduction"/>
    <property type="evidence" value="ECO:0007669"/>
    <property type="project" value="InterPro"/>
</dbReference>
<dbReference type="SUPFAM" id="SSF50729">
    <property type="entry name" value="PH domain-like"/>
    <property type="match status" value="1"/>
</dbReference>
<reference evidence="2" key="1">
    <citation type="journal article" date="2019" name="bioRxiv">
        <title>The Genome of the Zebra Mussel, Dreissena polymorpha: A Resource for Invasive Species Research.</title>
        <authorList>
            <person name="McCartney M.A."/>
            <person name="Auch B."/>
            <person name="Kono T."/>
            <person name="Mallez S."/>
            <person name="Zhang Y."/>
            <person name="Obille A."/>
            <person name="Becker A."/>
            <person name="Abrahante J.E."/>
            <person name="Garbe J."/>
            <person name="Badalamenti J.P."/>
            <person name="Herman A."/>
            <person name="Mangelson H."/>
            <person name="Liachko I."/>
            <person name="Sullivan S."/>
            <person name="Sone E.D."/>
            <person name="Koren S."/>
            <person name="Silverstein K.A.T."/>
            <person name="Beckman K.B."/>
            <person name="Gohl D.M."/>
        </authorList>
    </citation>
    <scope>NUCLEOTIDE SEQUENCE</scope>
    <source>
        <strain evidence="2">Duluth1</strain>
        <tissue evidence="2">Whole animal</tissue>
    </source>
</reference>
<evidence type="ECO:0000259" key="1">
    <source>
        <dbReference type="Pfam" id="PF23014"/>
    </source>
</evidence>
<dbReference type="InterPro" id="IPR043537">
    <property type="entry name" value="Tiam1/Tiam2/Sif"/>
</dbReference>